<dbReference type="Proteomes" id="UP001213431">
    <property type="component" value="Unassembled WGS sequence"/>
</dbReference>
<keyword evidence="2" id="KW-1185">Reference proteome</keyword>
<feature type="non-terminal residue" evidence="1">
    <location>
        <position position="1"/>
    </location>
</feature>
<gene>
    <name evidence="1" type="ORF">PQG99_10340</name>
</gene>
<organism evidence="1 2">
    <name type="scientific">Parabacteroides johnsonii</name>
    <dbReference type="NCBI Taxonomy" id="387661"/>
    <lineage>
        <taxon>Bacteria</taxon>
        <taxon>Pseudomonadati</taxon>
        <taxon>Bacteroidota</taxon>
        <taxon>Bacteroidia</taxon>
        <taxon>Bacteroidales</taxon>
        <taxon>Tannerellaceae</taxon>
        <taxon>Parabacteroides</taxon>
    </lineage>
</organism>
<comment type="caution">
    <text evidence="1">The sequence shown here is derived from an EMBL/GenBank/DDBJ whole genome shotgun (WGS) entry which is preliminary data.</text>
</comment>
<accession>A0ACC6D4F2</accession>
<sequence>KPTYTDSAYAILKCVPHVTVWRKNEIPEKFVYGKNPRIGDLFVLPDIGTYLQFRPESRPIFAATHGYDNFAPEMEAIFYAAGPSFKQNVKLPVMANVNLYLIIARLLDLQPAPNDGDSVVVSTLFR</sequence>
<evidence type="ECO:0000313" key="1">
    <source>
        <dbReference type="EMBL" id="MDC7158287.1"/>
    </source>
</evidence>
<reference evidence="1" key="1">
    <citation type="submission" date="2023-01" db="EMBL/GenBank/DDBJ databases">
        <title>Exploring GABA producing Bacteroides strains toward improving mental health.</title>
        <authorList>
            <person name="Yousuf B."/>
            <person name="Bouhlel N.E."/>
            <person name="Mottawea W."/>
            <person name="Hammami R."/>
        </authorList>
    </citation>
    <scope>NUCLEOTIDE SEQUENCE</scope>
    <source>
        <strain evidence="1">UO.H1049</strain>
    </source>
</reference>
<name>A0ACC6D4F2_9BACT</name>
<dbReference type="EMBL" id="JAQPYW010000096">
    <property type="protein sequence ID" value="MDC7158287.1"/>
    <property type="molecule type" value="Genomic_DNA"/>
</dbReference>
<proteinExistence type="predicted"/>
<evidence type="ECO:0000313" key="2">
    <source>
        <dbReference type="Proteomes" id="UP001213431"/>
    </source>
</evidence>
<protein>
    <submittedName>
        <fullName evidence="1">Alkaline phosphatase family protein</fullName>
    </submittedName>
</protein>